<proteinExistence type="inferred from homology"/>
<evidence type="ECO:0000256" key="5">
    <source>
        <dbReference type="ARBA" id="ARBA00023136"/>
    </source>
</evidence>
<dbReference type="AlphaFoldDB" id="A0AAE2CA58"/>
<evidence type="ECO:0000256" key="6">
    <source>
        <dbReference type="ARBA" id="ARBA00044504"/>
    </source>
</evidence>
<dbReference type="PANTHER" id="PTHR11654">
    <property type="entry name" value="OLIGOPEPTIDE TRANSPORTER-RELATED"/>
    <property type="match status" value="1"/>
</dbReference>
<reference evidence="9" key="1">
    <citation type="submission" date="2020-06" db="EMBL/GenBank/DDBJ databases">
        <authorList>
            <person name="Li T."/>
            <person name="Hu X."/>
            <person name="Zhang T."/>
            <person name="Song X."/>
            <person name="Zhang H."/>
            <person name="Dai N."/>
            <person name="Sheng W."/>
            <person name="Hou X."/>
            <person name="Wei L."/>
        </authorList>
    </citation>
    <scope>NUCLEOTIDE SEQUENCE</scope>
    <source>
        <strain evidence="9">3651</strain>
        <tissue evidence="9">Leaf</tissue>
    </source>
</reference>
<evidence type="ECO:0000256" key="1">
    <source>
        <dbReference type="ARBA" id="ARBA00004141"/>
    </source>
</evidence>
<keyword evidence="4 8" id="KW-1133">Transmembrane helix</keyword>
<gene>
    <name evidence="9" type="ORF">Salat_2880800</name>
</gene>
<comment type="similarity">
    <text evidence="2">Belongs to the major facilitator superfamily. Proton-dependent oligopeptide transporter (POT/PTR) (TC 2.A.17) family.</text>
</comment>
<feature type="transmembrane region" description="Helical" evidence="8">
    <location>
        <begin position="121"/>
        <end position="143"/>
    </location>
</feature>
<dbReference type="Pfam" id="PF00854">
    <property type="entry name" value="PTR2"/>
    <property type="match status" value="1"/>
</dbReference>
<evidence type="ECO:0000256" key="8">
    <source>
        <dbReference type="SAM" id="Phobius"/>
    </source>
</evidence>
<reference evidence="9" key="2">
    <citation type="journal article" date="2024" name="Plant">
        <title>Genomic evolution and insights into agronomic trait innovations of Sesamum species.</title>
        <authorList>
            <person name="Miao H."/>
            <person name="Wang L."/>
            <person name="Qu L."/>
            <person name="Liu H."/>
            <person name="Sun Y."/>
            <person name="Le M."/>
            <person name="Wang Q."/>
            <person name="Wei S."/>
            <person name="Zheng Y."/>
            <person name="Lin W."/>
            <person name="Duan Y."/>
            <person name="Cao H."/>
            <person name="Xiong S."/>
            <person name="Wang X."/>
            <person name="Wei L."/>
            <person name="Li C."/>
            <person name="Ma Q."/>
            <person name="Ju M."/>
            <person name="Zhao R."/>
            <person name="Li G."/>
            <person name="Mu C."/>
            <person name="Tian Q."/>
            <person name="Mei H."/>
            <person name="Zhang T."/>
            <person name="Gao T."/>
            <person name="Zhang H."/>
        </authorList>
    </citation>
    <scope>NUCLEOTIDE SEQUENCE</scope>
    <source>
        <strain evidence="9">3651</strain>
    </source>
</reference>
<feature type="transmembrane region" description="Helical" evidence="8">
    <location>
        <begin position="216"/>
        <end position="235"/>
    </location>
</feature>
<evidence type="ECO:0000256" key="3">
    <source>
        <dbReference type="ARBA" id="ARBA00022692"/>
    </source>
</evidence>
<evidence type="ECO:0000256" key="2">
    <source>
        <dbReference type="ARBA" id="ARBA00005982"/>
    </source>
</evidence>
<sequence>METQEQASSNTDISAACNDSKVHGEERGTGLLDACTKDGAIDIYRKPAAKEKNGGWRAGFLLLVSEGLAALAFTGVEVNMVLFSKSVLRQSNADAAKTFSTWMGTLNICTLFGAFLSDSYLGRYLTCVVFQVVLVIGLVLLSVSTQEFMLEPKDCGKIGEMCNQPSSAKLASFYVSVYLLALGSGAIEPALATLGADQFDEDDSEENKSKTKFFSYYYVALNLGSLIAETVLVYIENLGKWVLAFWISTFCGFLALIFLLSGTSRYRHTRPSGNPISRFCQVIVACVRKLKMELPSHGEGLYEVHAKDVKECARRISHTDDFKCLDRAAVMTPADKILLSSKGQTPNPWHLCTVTQVEEVKCVLRLLPIWFCSIMASVVFVQVLSLFVEQGATMNTQISNFQIPPASMTAFDIISTSTFIICYEKVIVPLYIKLTKKEPKMPSELQRMGIGMVISIIAMIVAGLVEQCRLKYANEREMSSLSIFWQIPQYVLVGVSEAFIYVAQWEFFASQIPDRLKSLGIGLSMSSSALGSYLCTILLTLVMKVTSKHGKPGWIPPNLNEGHLDRFFFLSAALIAFDLVLFITCANRFKCIEIEKRDDGKETPALP</sequence>
<evidence type="ECO:0000313" key="10">
    <source>
        <dbReference type="Proteomes" id="UP001293254"/>
    </source>
</evidence>
<feature type="transmembrane region" description="Helical" evidence="8">
    <location>
        <begin position="95"/>
        <end position="115"/>
    </location>
</feature>
<feature type="transmembrane region" description="Helical" evidence="8">
    <location>
        <begin position="366"/>
        <end position="388"/>
    </location>
</feature>
<comment type="subcellular location">
    <subcellularLocation>
        <location evidence="1">Membrane</location>
        <topology evidence="1">Multi-pass membrane protein</topology>
    </subcellularLocation>
</comment>
<feature type="transmembrane region" description="Helical" evidence="8">
    <location>
        <begin position="408"/>
        <end position="428"/>
    </location>
</feature>
<dbReference type="InterPro" id="IPR000109">
    <property type="entry name" value="POT_fam"/>
</dbReference>
<name>A0AAE2CA58_9LAMI</name>
<dbReference type="GO" id="GO:0016020">
    <property type="term" value="C:membrane"/>
    <property type="evidence" value="ECO:0007669"/>
    <property type="project" value="UniProtKB-SubCell"/>
</dbReference>
<feature type="transmembrane region" description="Helical" evidence="8">
    <location>
        <begin position="487"/>
        <end position="508"/>
    </location>
</feature>
<feature type="transmembrane region" description="Helical" evidence="8">
    <location>
        <begin position="60"/>
        <end position="83"/>
    </location>
</feature>
<protein>
    <submittedName>
        <fullName evidence="9">Protein NRT1/ PTR FAMILY 7.3</fullName>
    </submittedName>
</protein>
<evidence type="ECO:0000256" key="4">
    <source>
        <dbReference type="ARBA" id="ARBA00022989"/>
    </source>
</evidence>
<organism evidence="9 10">
    <name type="scientific">Sesamum alatum</name>
    <dbReference type="NCBI Taxonomy" id="300844"/>
    <lineage>
        <taxon>Eukaryota</taxon>
        <taxon>Viridiplantae</taxon>
        <taxon>Streptophyta</taxon>
        <taxon>Embryophyta</taxon>
        <taxon>Tracheophyta</taxon>
        <taxon>Spermatophyta</taxon>
        <taxon>Magnoliopsida</taxon>
        <taxon>eudicotyledons</taxon>
        <taxon>Gunneridae</taxon>
        <taxon>Pentapetalae</taxon>
        <taxon>asterids</taxon>
        <taxon>lamiids</taxon>
        <taxon>Lamiales</taxon>
        <taxon>Pedaliaceae</taxon>
        <taxon>Sesamum</taxon>
    </lineage>
</organism>
<feature type="transmembrane region" description="Helical" evidence="8">
    <location>
        <begin position="567"/>
        <end position="587"/>
    </location>
</feature>
<evidence type="ECO:0000313" key="9">
    <source>
        <dbReference type="EMBL" id="KAK4414678.1"/>
    </source>
</evidence>
<feature type="region of interest" description="Disordered" evidence="7">
    <location>
        <begin position="1"/>
        <end position="24"/>
    </location>
</feature>
<dbReference type="Proteomes" id="UP001293254">
    <property type="component" value="Unassembled WGS sequence"/>
</dbReference>
<feature type="transmembrane region" description="Helical" evidence="8">
    <location>
        <begin position="241"/>
        <end position="260"/>
    </location>
</feature>
<accession>A0AAE2CA58</accession>
<keyword evidence="5 8" id="KW-0472">Membrane</keyword>
<keyword evidence="10" id="KW-1185">Reference proteome</keyword>
<feature type="transmembrane region" description="Helical" evidence="8">
    <location>
        <begin position="529"/>
        <end position="547"/>
    </location>
</feature>
<feature type="compositionally biased region" description="Polar residues" evidence="7">
    <location>
        <begin position="1"/>
        <end position="13"/>
    </location>
</feature>
<feature type="transmembrane region" description="Helical" evidence="8">
    <location>
        <begin position="449"/>
        <end position="467"/>
    </location>
</feature>
<comment type="similarity">
    <text evidence="6">Belongs to the major facilitator superfamily. Phosphate:H(+) symporter (TC 2.A.1.9) family.</text>
</comment>
<comment type="caution">
    <text evidence="9">The sequence shown here is derived from an EMBL/GenBank/DDBJ whole genome shotgun (WGS) entry which is preliminary data.</text>
</comment>
<dbReference type="GO" id="GO:0022857">
    <property type="term" value="F:transmembrane transporter activity"/>
    <property type="evidence" value="ECO:0007669"/>
    <property type="project" value="InterPro"/>
</dbReference>
<dbReference type="SUPFAM" id="SSF103473">
    <property type="entry name" value="MFS general substrate transporter"/>
    <property type="match status" value="1"/>
</dbReference>
<evidence type="ECO:0000256" key="7">
    <source>
        <dbReference type="SAM" id="MobiDB-lite"/>
    </source>
</evidence>
<keyword evidence="3 8" id="KW-0812">Transmembrane</keyword>
<dbReference type="EMBL" id="JACGWO010000012">
    <property type="protein sequence ID" value="KAK4414678.1"/>
    <property type="molecule type" value="Genomic_DNA"/>
</dbReference>
<dbReference type="InterPro" id="IPR036259">
    <property type="entry name" value="MFS_trans_sf"/>
</dbReference>
<dbReference type="Gene3D" id="1.20.1250.20">
    <property type="entry name" value="MFS general substrate transporter like domains"/>
    <property type="match status" value="1"/>
</dbReference>